<comment type="caution">
    <text evidence="1">The sequence shown here is derived from an EMBL/GenBank/DDBJ whole genome shotgun (WGS) entry which is preliminary data.</text>
</comment>
<protein>
    <submittedName>
        <fullName evidence="1">Uncharacterized protein</fullName>
    </submittedName>
</protein>
<sequence length="66" mass="7443">MVRTEYPTRASLEKFVVSRQDSIGSDTTPENKVSLTSFQPYNASLAHITIGLFEIRVLSLVQENQE</sequence>
<dbReference type="Proteomes" id="UP001305414">
    <property type="component" value="Unassembled WGS sequence"/>
</dbReference>
<keyword evidence="2" id="KW-1185">Reference proteome</keyword>
<proteinExistence type="predicted"/>
<reference evidence="1 2" key="1">
    <citation type="submission" date="2023-10" db="EMBL/GenBank/DDBJ databases">
        <title>Draft genome sequence of Xylaria bambusicola isolate GMP-LS, the root and basal stem rot pathogen of sugarcane in Indonesia.</title>
        <authorList>
            <person name="Selvaraj P."/>
            <person name="Muralishankar V."/>
            <person name="Muruganantham S."/>
            <person name="Sp S."/>
            <person name="Haryani S."/>
            <person name="Lau K.J.X."/>
            <person name="Naqvi N.I."/>
        </authorList>
    </citation>
    <scope>NUCLEOTIDE SEQUENCE [LARGE SCALE GENOMIC DNA]</scope>
    <source>
        <strain evidence="1">GMP-LS</strain>
    </source>
</reference>
<gene>
    <name evidence="1" type="ORF">RRF57_005383</name>
</gene>
<evidence type="ECO:0000313" key="1">
    <source>
        <dbReference type="EMBL" id="KAK5629668.1"/>
    </source>
</evidence>
<accession>A0AAN7UHT7</accession>
<dbReference type="EMBL" id="JAWHQM010000012">
    <property type="protein sequence ID" value="KAK5629668.1"/>
    <property type="molecule type" value="Genomic_DNA"/>
</dbReference>
<organism evidence="1 2">
    <name type="scientific">Xylaria bambusicola</name>
    <dbReference type="NCBI Taxonomy" id="326684"/>
    <lineage>
        <taxon>Eukaryota</taxon>
        <taxon>Fungi</taxon>
        <taxon>Dikarya</taxon>
        <taxon>Ascomycota</taxon>
        <taxon>Pezizomycotina</taxon>
        <taxon>Sordariomycetes</taxon>
        <taxon>Xylariomycetidae</taxon>
        <taxon>Xylariales</taxon>
        <taxon>Xylariaceae</taxon>
        <taxon>Xylaria</taxon>
    </lineage>
</organism>
<evidence type="ECO:0000313" key="2">
    <source>
        <dbReference type="Proteomes" id="UP001305414"/>
    </source>
</evidence>
<dbReference type="AlphaFoldDB" id="A0AAN7UHT7"/>
<name>A0AAN7UHT7_9PEZI</name>